<feature type="region of interest" description="Disordered" evidence="1">
    <location>
        <begin position="498"/>
        <end position="550"/>
    </location>
</feature>
<dbReference type="EMBL" id="LNFO01001223">
    <property type="protein sequence ID" value="KUF93705.1"/>
    <property type="molecule type" value="Genomic_DNA"/>
</dbReference>
<comment type="caution">
    <text evidence="2">The sequence shown here is derived from an EMBL/GenBank/DDBJ whole genome shotgun (WGS) entry which is preliminary data.</text>
</comment>
<feature type="region of interest" description="Disordered" evidence="1">
    <location>
        <begin position="404"/>
        <end position="481"/>
    </location>
</feature>
<evidence type="ECO:0000256" key="1">
    <source>
        <dbReference type="SAM" id="MobiDB-lite"/>
    </source>
</evidence>
<feature type="compositionally biased region" description="Low complexity" evidence="1">
    <location>
        <begin position="515"/>
        <end position="536"/>
    </location>
</feature>
<sequence length="675" mass="74378">MPKTTAAESYEAFKARKREEFNTRHAKRSQTTQQKLLRVHLRHFLLTVGAEVDHERQSGDNAKYINQVRNANANDASRSFASEQKRLAVEREAAKAKRQRSAQVIQNFVRRRIRPRPNEEELPSTSVLIPLETDKAVAPLKATTDVIPVAIDIVPDPSPTVTLPPYEVVINVVAVRDLALDFATLDGKYLETELQLKRQSVVISRIVPTRQFVSSIQESHTELQLHECSLRFSMDLNNGMSHHLASPQSVIDELSATIIVKTTENNGGGNTNTLGLVEIPLSLLETPLATEYALCRWFPLEKAYSGHTTRGDVRVSVCYLMRQQNSDVVMMVPYVNTISSASTDVEAEEQQKIKKPVAKRAKKAPVKSVGKSFQRNREHAATSEGKKSPVLSLKDAFSSPIGRISRAEALSPPPSPSSVTSSDAGENIDSPKTVKTRRPLFSSKRQQKFSKPVNISPPKEEQEVEAKSDPSRTPPQTFLKRKPYKVVFHKLDWSSVVSKTDSNLPTSNKNPKNPSVASKTSRSSSRASNSVATSNTGDTITDTDSVLDPKPGAVIDAATAERLTALETAMYEQCGVTRETAPLARFKYQNERKKFVATLQSQAQARQDNNSQPAQPPSQASSELDIGNATSEAAMTELWKKLTGDSSGQIYASMLRNLIEAKSPIEPTEPDSVGC</sequence>
<feature type="compositionally biased region" description="Basic residues" evidence="1">
    <location>
        <begin position="353"/>
        <end position="365"/>
    </location>
</feature>
<organism evidence="2 3">
    <name type="scientific">Phytophthora nicotianae</name>
    <name type="common">Potato buckeye rot agent</name>
    <name type="synonym">Phytophthora parasitica</name>
    <dbReference type="NCBI Taxonomy" id="4792"/>
    <lineage>
        <taxon>Eukaryota</taxon>
        <taxon>Sar</taxon>
        <taxon>Stramenopiles</taxon>
        <taxon>Oomycota</taxon>
        <taxon>Peronosporomycetes</taxon>
        <taxon>Peronosporales</taxon>
        <taxon>Peronosporaceae</taxon>
        <taxon>Phytophthora</taxon>
    </lineage>
</organism>
<feature type="region of interest" description="Disordered" evidence="1">
    <location>
        <begin position="602"/>
        <end position="624"/>
    </location>
</feature>
<evidence type="ECO:0000313" key="3">
    <source>
        <dbReference type="Proteomes" id="UP000052943"/>
    </source>
</evidence>
<proteinExistence type="predicted"/>
<feature type="compositionally biased region" description="Low complexity" evidence="1">
    <location>
        <begin position="611"/>
        <end position="622"/>
    </location>
</feature>
<evidence type="ECO:0000313" key="2">
    <source>
        <dbReference type="EMBL" id="KUF93705.1"/>
    </source>
</evidence>
<feature type="compositionally biased region" description="Polar residues" evidence="1">
    <location>
        <begin position="498"/>
        <end position="513"/>
    </location>
</feature>
<accession>A0A0W8DBF1</accession>
<dbReference type="Proteomes" id="UP000052943">
    <property type="component" value="Unassembled WGS sequence"/>
</dbReference>
<feature type="compositionally biased region" description="Basic and acidic residues" evidence="1">
    <location>
        <begin position="458"/>
        <end position="470"/>
    </location>
</feature>
<reference evidence="2 3" key="1">
    <citation type="submission" date="2015-11" db="EMBL/GenBank/DDBJ databases">
        <title>Genomes and virulence difference between two physiological races of Phytophthora nicotianae.</title>
        <authorList>
            <person name="Liu H."/>
            <person name="Ma X."/>
            <person name="Yu H."/>
            <person name="Fang D."/>
            <person name="Li Y."/>
            <person name="Wang X."/>
            <person name="Wang W."/>
            <person name="Dong Y."/>
            <person name="Xiao B."/>
        </authorList>
    </citation>
    <scope>NUCLEOTIDE SEQUENCE [LARGE SCALE GENOMIC DNA]</scope>
    <source>
        <strain evidence="3">race 0</strain>
    </source>
</reference>
<dbReference type="AlphaFoldDB" id="A0A0W8DBF1"/>
<protein>
    <submittedName>
        <fullName evidence="2">Uncharacterized protein</fullName>
    </submittedName>
</protein>
<feature type="compositionally biased region" description="Basic and acidic residues" evidence="1">
    <location>
        <begin position="375"/>
        <end position="387"/>
    </location>
</feature>
<gene>
    <name evidence="2" type="ORF">AM587_10013916</name>
</gene>
<name>A0A0W8DBF1_PHYNI</name>
<feature type="region of interest" description="Disordered" evidence="1">
    <location>
        <begin position="343"/>
        <end position="391"/>
    </location>
</feature>
<dbReference type="OrthoDB" id="168509at2759"/>